<organism evidence="3 4">
    <name type="scientific">Sphingomonas paeninsulae</name>
    <dbReference type="NCBI Taxonomy" id="2319844"/>
    <lineage>
        <taxon>Bacteria</taxon>
        <taxon>Pseudomonadati</taxon>
        <taxon>Pseudomonadota</taxon>
        <taxon>Alphaproteobacteria</taxon>
        <taxon>Sphingomonadales</taxon>
        <taxon>Sphingomonadaceae</taxon>
        <taxon>Sphingomonas</taxon>
    </lineage>
</organism>
<accession>A0A494TBC0</accession>
<dbReference type="RefSeq" id="WP_121153362.1">
    <property type="nucleotide sequence ID" value="NZ_CP032829.1"/>
</dbReference>
<sequence length="224" mass="23902">MRFLLALFALLAPFTVAAAAPDWTQTVTRAPNGAYVLGNPKAKVRFVEYLSYSCPHCAHFTGEASGPIRSGFVSKGTVAVEMRNAVRDRYDFTAAVLARCGGPSRFFGNSEALFGAQEALITKATAFEASNVLPESAPVNDALIAVAKGAGLTDFMVARGYTVAQVNACLIDKPTQATVMGLTREAWEVRKIPGTPAFLINGQSLPLSTWAQVEEKLRSAVAQK</sequence>
<evidence type="ECO:0000259" key="2">
    <source>
        <dbReference type="Pfam" id="PF13462"/>
    </source>
</evidence>
<dbReference type="Gene3D" id="1.10.40.110">
    <property type="match status" value="1"/>
</dbReference>
<dbReference type="Proteomes" id="UP000276254">
    <property type="component" value="Chromosome"/>
</dbReference>
<evidence type="ECO:0000256" key="1">
    <source>
        <dbReference type="SAM" id="SignalP"/>
    </source>
</evidence>
<name>A0A494TBC0_SPHPE</name>
<dbReference type="InterPro" id="IPR012336">
    <property type="entry name" value="Thioredoxin-like_fold"/>
</dbReference>
<dbReference type="KEGG" id="spha:D3Y57_13180"/>
<evidence type="ECO:0000313" key="3">
    <source>
        <dbReference type="EMBL" id="AYJ86739.1"/>
    </source>
</evidence>
<reference evidence="3 4" key="1">
    <citation type="submission" date="2018-09" db="EMBL/GenBank/DDBJ databases">
        <title>Sphingomonas peninsula sp. nov., isolated from fildes peninsula, Antarctic soil.</title>
        <authorList>
            <person name="Yingchao G."/>
        </authorList>
    </citation>
    <scope>NUCLEOTIDE SEQUENCE [LARGE SCALE GENOMIC DNA]</scope>
    <source>
        <strain evidence="3 4">YZ-8</strain>
    </source>
</reference>
<proteinExistence type="predicted"/>
<dbReference type="SUPFAM" id="SSF52833">
    <property type="entry name" value="Thioredoxin-like"/>
    <property type="match status" value="1"/>
</dbReference>
<dbReference type="EMBL" id="CP032829">
    <property type="protein sequence ID" value="AYJ86739.1"/>
    <property type="molecule type" value="Genomic_DNA"/>
</dbReference>
<dbReference type="OrthoDB" id="8478320at2"/>
<evidence type="ECO:0000313" key="4">
    <source>
        <dbReference type="Proteomes" id="UP000276254"/>
    </source>
</evidence>
<feature type="domain" description="Thioredoxin-like fold" evidence="2">
    <location>
        <begin position="35"/>
        <end position="215"/>
    </location>
</feature>
<gene>
    <name evidence="3" type="ORF">D3Y57_13180</name>
</gene>
<feature type="signal peptide" evidence="1">
    <location>
        <begin position="1"/>
        <end position="19"/>
    </location>
</feature>
<dbReference type="AlphaFoldDB" id="A0A494TBC0"/>
<dbReference type="InterPro" id="IPR036249">
    <property type="entry name" value="Thioredoxin-like_sf"/>
</dbReference>
<protein>
    <submittedName>
        <fullName evidence="3">Protein-disulfide isomerase</fullName>
    </submittedName>
</protein>
<dbReference type="GO" id="GO:0016853">
    <property type="term" value="F:isomerase activity"/>
    <property type="evidence" value="ECO:0007669"/>
    <property type="project" value="UniProtKB-KW"/>
</dbReference>
<keyword evidence="1" id="KW-0732">Signal</keyword>
<keyword evidence="4" id="KW-1185">Reference proteome</keyword>
<dbReference type="Gene3D" id="3.40.30.10">
    <property type="entry name" value="Glutaredoxin"/>
    <property type="match status" value="1"/>
</dbReference>
<dbReference type="Pfam" id="PF13462">
    <property type="entry name" value="Thioredoxin_4"/>
    <property type="match status" value="1"/>
</dbReference>
<keyword evidence="3" id="KW-0413">Isomerase</keyword>
<feature type="chain" id="PRO_5019792993" evidence="1">
    <location>
        <begin position="20"/>
        <end position="224"/>
    </location>
</feature>